<evidence type="ECO:0000313" key="1">
    <source>
        <dbReference type="EnsemblPlants" id="MELO3C031033.2.1"/>
    </source>
</evidence>
<proteinExistence type="predicted"/>
<accession>A0A9I9EAG2</accession>
<organism evidence="1">
    <name type="scientific">Cucumis melo</name>
    <name type="common">Muskmelon</name>
    <dbReference type="NCBI Taxonomy" id="3656"/>
    <lineage>
        <taxon>Eukaryota</taxon>
        <taxon>Viridiplantae</taxon>
        <taxon>Streptophyta</taxon>
        <taxon>Embryophyta</taxon>
        <taxon>Tracheophyta</taxon>
        <taxon>Spermatophyta</taxon>
        <taxon>Magnoliopsida</taxon>
        <taxon>eudicotyledons</taxon>
        <taxon>Gunneridae</taxon>
        <taxon>Pentapetalae</taxon>
        <taxon>rosids</taxon>
        <taxon>fabids</taxon>
        <taxon>Cucurbitales</taxon>
        <taxon>Cucurbitaceae</taxon>
        <taxon>Benincaseae</taxon>
        <taxon>Cucumis</taxon>
    </lineage>
</organism>
<sequence>MNILKVFGCQQTDLSSVGRAEDCSWFKSRQFSGARKLNDVSFYLLIYRNRTTLLLPFWERRSERRRTDGLSDDCSEEANLIVILFADWVSEEGGI</sequence>
<dbReference type="Gramene" id="MELO3C031033.2.1">
    <property type="protein sequence ID" value="MELO3C031033.2.1"/>
    <property type="gene ID" value="MELO3C031033.2"/>
</dbReference>
<protein>
    <submittedName>
        <fullName evidence="1">Uncharacterized protein</fullName>
    </submittedName>
</protein>
<dbReference type="AlphaFoldDB" id="A0A9I9EAG2"/>
<reference evidence="1" key="1">
    <citation type="submission" date="2023-03" db="UniProtKB">
        <authorList>
            <consortium name="EnsemblPlants"/>
        </authorList>
    </citation>
    <scope>IDENTIFICATION</scope>
</reference>
<dbReference type="EnsemblPlants" id="MELO3C031033.2.1">
    <property type="protein sequence ID" value="MELO3C031033.2.1"/>
    <property type="gene ID" value="MELO3C031033.2"/>
</dbReference>
<name>A0A9I9EAG2_CUCME</name>